<name>A0A6V2MEJ9_EMIHU</name>
<evidence type="ECO:0000256" key="1">
    <source>
        <dbReference type="ARBA" id="ARBA00004141"/>
    </source>
</evidence>
<evidence type="ECO:0000256" key="2">
    <source>
        <dbReference type="ARBA" id="ARBA00006945"/>
    </source>
</evidence>
<evidence type="ECO:0000313" key="7">
    <source>
        <dbReference type="EMBL" id="CAE0530666.1"/>
    </source>
</evidence>
<comment type="subcellular location">
    <subcellularLocation>
        <location evidence="1">Membrane</location>
        <topology evidence="1">Multi-pass membrane protein</topology>
    </subcellularLocation>
</comment>
<dbReference type="Pfam" id="PF02077">
    <property type="entry name" value="SURF4"/>
    <property type="match status" value="1"/>
</dbReference>
<feature type="transmembrane region" description="Helical" evidence="6">
    <location>
        <begin position="91"/>
        <end position="107"/>
    </location>
</feature>
<protein>
    <submittedName>
        <fullName evidence="7">Uncharacterized protein</fullName>
    </submittedName>
</protein>
<dbReference type="AlphaFoldDB" id="A0A6V2MEJ9"/>
<evidence type="ECO:0000256" key="6">
    <source>
        <dbReference type="SAM" id="Phobius"/>
    </source>
</evidence>
<feature type="transmembrane region" description="Helical" evidence="6">
    <location>
        <begin position="192"/>
        <end position="212"/>
    </location>
</feature>
<keyword evidence="5 6" id="KW-0472">Membrane</keyword>
<proteinExistence type="inferred from homology"/>
<accession>A0A6V2MEJ9</accession>
<evidence type="ECO:0000256" key="3">
    <source>
        <dbReference type="ARBA" id="ARBA00022692"/>
    </source>
</evidence>
<comment type="similarity">
    <text evidence="2">Belongs to the SURF4 family.</text>
</comment>
<feature type="transmembrane region" description="Helical" evidence="6">
    <location>
        <begin position="128"/>
        <end position="148"/>
    </location>
</feature>
<feature type="transmembrane region" description="Helical" evidence="6">
    <location>
        <begin position="233"/>
        <end position="252"/>
    </location>
</feature>
<reference evidence="7" key="1">
    <citation type="submission" date="2021-01" db="EMBL/GenBank/DDBJ databases">
        <authorList>
            <person name="Corre E."/>
            <person name="Pelletier E."/>
            <person name="Niang G."/>
            <person name="Scheremetjew M."/>
            <person name="Finn R."/>
            <person name="Kale V."/>
            <person name="Holt S."/>
            <person name="Cochrane G."/>
            <person name="Meng A."/>
            <person name="Brown T."/>
            <person name="Cohen L."/>
        </authorList>
    </citation>
    <scope>NUCLEOTIDE SEQUENCE</scope>
    <source>
        <strain evidence="7">379</strain>
    </source>
</reference>
<evidence type="ECO:0000256" key="4">
    <source>
        <dbReference type="ARBA" id="ARBA00022989"/>
    </source>
</evidence>
<evidence type="ECO:0000256" key="5">
    <source>
        <dbReference type="ARBA" id="ARBA00023136"/>
    </source>
</evidence>
<gene>
    <name evidence="7" type="ORF">EHUX00137_LOCUS5610</name>
</gene>
<dbReference type="InterPro" id="IPR002995">
    <property type="entry name" value="Surf4"/>
</dbReference>
<organism evidence="7">
    <name type="scientific">Emiliania huxleyi</name>
    <name type="common">Coccolithophore</name>
    <name type="synonym">Pontosphaera huxleyi</name>
    <dbReference type="NCBI Taxonomy" id="2903"/>
    <lineage>
        <taxon>Eukaryota</taxon>
        <taxon>Haptista</taxon>
        <taxon>Haptophyta</taxon>
        <taxon>Prymnesiophyceae</taxon>
        <taxon>Isochrysidales</taxon>
        <taxon>Noelaerhabdaceae</taxon>
        <taxon>Emiliania</taxon>
    </lineage>
</organism>
<sequence>MQTSPQIASLFYGYLGSDGVWQAQHVGWVDASNLAGGAAAGCVLAGVGTLPAAGLMLFDIGVDAYVIVRRIFYQWVYGRGLYINELMAKKFSLLGCVGMLITVTLQSRERRKSTPGLLNQAEERSARVSLALLFGRLMMSVLFLYVGLSELHRLLFQPYTPYLPGDGHDVVWPKAVELLLAVPFTLGFKMEAVTKLLAASLVLEAFYAWSWWRMSGDPNAFSQHRRAIHYREHFMTNVATAGGLLLLVKLGGGRYTVDELVKKKD</sequence>
<keyword evidence="3 6" id="KW-0812">Transmembrane</keyword>
<keyword evidence="4 6" id="KW-1133">Transmembrane helix</keyword>
<dbReference type="EMBL" id="HBIR01008243">
    <property type="protein sequence ID" value="CAE0530666.1"/>
    <property type="molecule type" value="Transcribed_RNA"/>
</dbReference>
<dbReference type="GO" id="GO:0016020">
    <property type="term" value="C:membrane"/>
    <property type="evidence" value="ECO:0007669"/>
    <property type="project" value="UniProtKB-SubCell"/>
</dbReference>